<organism evidence="1 2">
    <name type="scientific">Pochonia chlamydosporia 170</name>
    <dbReference type="NCBI Taxonomy" id="1380566"/>
    <lineage>
        <taxon>Eukaryota</taxon>
        <taxon>Fungi</taxon>
        <taxon>Dikarya</taxon>
        <taxon>Ascomycota</taxon>
        <taxon>Pezizomycotina</taxon>
        <taxon>Sordariomycetes</taxon>
        <taxon>Hypocreomycetidae</taxon>
        <taxon>Hypocreales</taxon>
        <taxon>Clavicipitaceae</taxon>
        <taxon>Pochonia</taxon>
    </lineage>
</organism>
<proteinExistence type="predicted"/>
<sequence>MPPNAEASLRFNRPNVRQFNKAAAKAAVQKYQDKPLSESCRLDPKTRQRRERIWKNWEDLKDLRPALTLTQRPSGLTSAWANQTAIFQAFLRQYWEESVTLRPCLGPEEYEKVHTIDCASTIEDVWCMLVNHADDRIMKPKRLQDRKNAGVWSLKSAQWIPEFGAEMGLNLGQTFQKDAATKDDILTILSTIWEEADDLRCSPDDRLPFGMYVVEMGLGGWRPGALELKKYNHVKLAWVRDPVDPSVTRTICWSTIDHNKLQKIRIEREQRSRHSRIRSNLPFPQNGQNLTDMQYSLCYEVTVIPSLILCLTTMFTIRAIKDDAFKAGFTSCDEVLNPTTLEEGVNFVELRWKEEFMADDKHIMPMNYRRFLDLWNEVREVAGCRSGLRPYSIRVGDVGRLDGCLQPALRNFIVSHSTRFMNGVISR</sequence>
<dbReference type="AlphaFoldDB" id="A0A179F453"/>
<gene>
    <name evidence="1" type="ORF">VFPPC_10586</name>
</gene>
<keyword evidence="2" id="KW-1185">Reference proteome</keyword>
<dbReference type="Proteomes" id="UP000078397">
    <property type="component" value="Unassembled WGS sequence"/>
</dbReference>
<dbReference type="OrthoDB" id="4935235at2759"/>
<name>A0A179F453_METCM</name>
<dbReference type="GeneID" id="28852921"/>
<comment type="caution">
    <text evidence="1">The sequence shown here is derived from an EMBL/GenBank/DDBJ whole genome shotgun (WGS) entry which is preliminary data.</text>
</comment>
<evidence type="ECO:0000313" key="1">
    <source>
        <dbReference type="EMBL" id="OAQ60150.1"/>
    </source>
</evidence>
<reference evidence="1 2" key="1">
    <citation type="journal article" date="2016" name="PLoS Pathog.">
        <title>Biosynthesis of antibiotic leucinostatins in bio-control fungus Purpureocillium lilacinum and their inhibition on phytophthora revealed by genome mining.</title>
        <authorList>
            <person name="Wang G."/>
            <person name="Liu Z."/>
            <person name="Lin R."/>
            <person name="Li E."/>
            <person name="Mao Z."/>
            <person name="Ling J."/>
            <person name="Yang Y."/>
            <person name="Yin W.B."/>
            <person name="Xie B."/>
        </authorList>
    </citation>
    <scope>NUCLEOTIDE SEQUENCE [LARGE SCALE GENOMIC DNA]</scope>
    <source>
        <strain evidence="1">170</strain>
    </source>
</reference>
<protein>
    <submittedName>
        <fullName evidence="1">Uncharacterized protein</fullName>
    </submittedName>
</protein>
<dbReference type="EMBL" id="LSBJ02000009">
    <property type="protein sequence ID" value="OAQ60150.1"/>
    <property type="molecule type" value="Genomic_DNA"/>
</dbReference>
<evidence type="ECO:0000313" key="2">
    <source>
        <dbReference type="Proteomes" id="UP000078397"/>
    </source>
</evidence>
<dbReference type="Pfam" id="PF11917">
    <property type="entry name" value="DUF3435"/>
    <property type="match status" value="1"/>
</dbReference>
<accession>A0A179F453</accession>
<dbReference type="InterPro" id="IPR021842">
    <property type="entry name" value="DUF3435"/>
</dbReference>
<dbReference type="RefSeq" id="XP_018138060.1">
    <property type="nucleotide sequence ID" value="XM_018288927.1"/>
</dbReference>
<dbReference type="KEGG" id="pchm:VFPPC_10586"/>